<reference evidence="2" key="2">
    <citation type="submission" date="2018-05" db="EMBL/GenBank/DDBJ databases">
        <title>OgluRS3 (Oryza glumaepatula Reference Sequence Version 3).</title>
        <authorList>
            <person name="Zhang J."/>
            <person name="Kudrna D."/>
            <person name="Lee S."/>
            <person name="Talag J."/>
            <person name="Welchert J."/>
            <person name="Wing R.A."/>
        </authorList>
    </citation>
    <scope>NUCLEOTIDE SEQUENCE [LARGE SCALE GENOMIC DNA]</scope>
</reference>
<keyword evidence="3" id="KW-1185">Reference proteome</keyword>
<evidence type="ECO:0000313" key="3">
    <source>
        <dbReference type="Proteomes" id="UP000026961"/>
    </source>
</evidence>
<dbReference type="HOGENOM" id="CLU_2403212_0_0_1"/>
<evidence type="ECO:0000256" key="1">
    <source>
        <dbReference type="SAM" id="MobiDB-lite"/>
    </source>
</evidence>
<organism evidence="2">
    <name type="scientific">Oryza glumipatula</name>
    <dbReference type="NCBI Taxonomy" id="40148"/>
    <lineage>
        <taxon>Eukaryota</taxon>
        <taxon>Viridiplantae</taxon>
        <taxon>Streptophyta</taxon>
        <taxon>Embryophyta</taxon>
        <taxon>Tracheophyta</taxon>
        <taxon>Spermatophyta</taxon>
        <taxon>Magnoliopsida</taxon>
        <taxon>Liliopsida</taxon>
        <taxon>Poales</taxon>
        <taxon>Poaceae</taxon>
        <taxon>BOP clade</taxon>
        <taxon>Oryzoideae</taxon>
        <taxon>Oryzeae</taxon>
        <taxon>Oryzinae</taxon>
        <taxon>Oryza</taxon>
    </lineage>
</organism>
<feature type="region of interest" description="Disordered" evidence="1">
    <location>
        <begin position="16"/>
        <end position="51"/>
    </location>
</feature>
<name>A0A0D9ZA76_9ORYZ</name>
<dbReference type="AlphaFoldDB" id="A0A0D9ZA76"/>
<feature type="compositionally biased region" description="Gly residues" evidence="1">
    <location>
        <begin position="35"/>
        <end position="45"/>
    </location>
</feature>
<evidence type="ECO:0000313" key="2">
    <source>
        <dbReference type="EnsemblPlants" id="OGLUM03G25900.1"/>
    </source>
</evidence>
<proteinExistence type="predicted"/>
<dbReference type="Gramene" id="OGLUM03G25900.1">
    <property type="protein sequence ID" value="OGLUM03G25900.1"/>
    <property type="gene ID" value="OGLUM03G25900"/>
</dbReference>
<accession>A0A0D9ZA76</accession>
<dbReference type="EnsemblPlants" id="OGLUM03G25900.1">
    <property type="protein sequence ID" value="OGLUM03G25900.1"/>
    <property type="gene ID" value="OGLUM03G25900"/>
</dbReference>
<protein>
    <submittedName>
        <fullName evidence="2">Uncharacterized protein</fullName>
    </submittedName>
</protein>
<reference evidence="2" key="1">
    <citation type="submission" date="2015-04" db="UniProtKB">
        <authorList>
            <consortium name="EnsemblPlants"/>
        </authorList>
    </citation>
    <scope>IDENTIFICATION</scope>
</reference>
<dbReference type="Proteomes" id="UP000026961">
    <property type="component" value="Chromosome 3"/>
</dbReference>
<sequence length="93" mass="9222">MVNALPMPAEGDERVVGWIGNGAGGATETSTSAVGDGGDVGGGGARCSDGGRCIGGERVGSHDRTDTIAFTIKTNSISRPQSPYLASKAEALA</sequence>